<gene>
    <name evidence="2" type="ORF">SGFS_053980</name>
</gene>
<evidence type="ECO:0000313" key="2">
    <source>
        <dbReference type="EMBL" id="BBC34104.1"/>
    </source>
</evidence>
<reference evidence="2 3" key="2">
    <citation type="journal article" date="2023" name="ChemBioChem">
        <title>Acyltransferase Domain Exchange between Two Independent Type I Polyketide Synthases in the Same Producer Strain of Macrolide Antibiotics.</title>
        <authorList>
            <person name="Kudo F."/>
            <person name="Kishikawa K."/>
            <person name="Tsuboi K."/>
            <person name="Kido T."/>
            <person name="Usui T."/>
            <person name="Hashimoto J."/>
            <person name="Shin-Ya K."/>
            <person name="Miyanaga A."/>
            <person name="Eguchi T."/>
        </authorList>
    </citation>
    <scope>NUCLEOTIDE SEQUENCE [LARGE SCALE GENOMIC DNA]</scope>
    <source>
        <strain evidence="2 3">A-8890</strain>
    </source>
</reference>
<accession>A0ABN5VLC8</accession>
<keyword evidence="3" id="KW-1185">Reference proteome</keyword>
<evidence type="ECO:0000313" key="3">
    <source>
        <dbReference type="Proteomes" id="UP001321542"/>
    </source>
</evidence>
<dbReference type="Proteomes" id="UP001321542">
    <property type="component" value="Chromosome"/>
</dbReference>
<protein>
    <submittedName>
        <fullName evidence="2">Uncharacterized protein</fullName>
    </submittedName>
</protein>
<proteinExistence type="predicted"/>
<feature type="region of interest" description="Disordered" evidence="1">
    <location>
        <begin position="1"/>
        <end position="77"/>
    </location>
</feature>
<name>A0ABN5VLC8_9ACTN</name>
<organism evidence="2 3">
    <name type="scientific">Streptomyces graminofaciens</name>
    <dbReference type="NCBI Taxonomy" id="68212"/>
    <lineage>
        <taxon>Bacteria</taxon>
        <taxon>Bacillati</taxon>
        <taxon>Actinomycetota</taxon>
        <taxon>Actinomycetes</taxon>
        <taxon>Kitasatosporales</taxon>
        <taxon>Streptomycetaceae</taxon>
        <taxon>Streptomyces</taxon>
    </lineage>
</organism>
<evidence type="ECO:0000256" key="1">
    <source>
        <dbReference type="SAM" id="MobiDB-lite"/>
    </source>
</evidence>
<sequence length="77" mass="8127">MSEQKNTTGAPPAHDTSAEKPITMADRPMPTPPAPDPEMVTMADRPMPAPPAPDPDEITTMADRPMPAPPALGLDNK</sequence>
<reference evidence="2 3" key="1">
    <citation type="journal article" date="2010" name="ChemBioChem">
        <title>Cloning and characterization of the biosynthetic gene cluster of 16-membered macrolide antibiotic FD-891: involvement of a dual functional cytochrome P450 monooxygenase catalyzing epoxidation and hydroxylation.</title>
        <authorList>
            <person name="Kudo F."/>
            <person name="Motegi A."/>
            <person name="Mizoue K."/>
            <person name="Eguchi T."/>
        </authorList>
    </citation>
    <scope>NUCLEOTIDE SEQUENCE [LARGE SCALE GENOMIC DNA]</scope>
    <source>
        <strain evidence="2 3">A-8890</strain>
    </source>
</reference>
<dbReference type="EMBL" id="AP018448">
    <property type="protein sequence ID" value="BBC34104.1"/>
    <property type="molecule type" value="Genomic_DNA"/>
</dbReference>
<dbReference type="RefSeq" id="WP_286253949.1">
    <property type="nucleotide sequence ID" value="NZ_AP018448.1"/>
</dbReference>